<keyword evidence="2" id="KW-1185">Reference proteome</keyword>
<gene>
    <name evidence="1" type="ORF">Adu01nite_66540</name>
</gene>
<dbReference type="Proteomes" id="UP000637628">
    <property type="component" value="Unassembled WGS sequence"/>
</dbReference>
<dbReference type="InterPro" id="IPR045592">
    <property type="entry name" value="DUF6461"/>
</dbReference>
<evidence type="ECO:0000313" key="2">
    <source>
        <dbReference type="Proteomes" id="UP000637628"/>
    </source>
</evidence>
<reference evidence="1 2" key="1">
    <citation type="submission" date="2021-01" db="EMBL/GenBank/DDBJ databases">
        <title>Whole genome shotgun sequence of Actinoplanes durhamensis NBRC 14914.</title>
        <authorList>
            <person name="Komaki H."/>
            <person name="Tamura T."/>
        </authorList>
    </citation>
    <scope>NUCLEOTIDE SEQUENCE [LARGE SCALE GENOMIC DNA]</scope>
    <source>
        <strain evidence="1 2">NBRC 14914</strain>
    </source>
</reference>
<accession>A0ABQ3Z644</accession>
<comment type="caution">
    <text evidence="1">The sequence shown here is derived from an EMBL/GenBank/DDBJ whole genome shotgun (WGS) entry which is preliminary data.</text>
</comment>
<dbReference type="EMBL" id="BOML01000053">
    <property type="protein sequence ID" value="GIE05304.1"/>
    <property type="molecule type" value="Genomic_DNA"/>
</dbReference>
<organism evidence="1 2">
    <name type="scientific">Paractinoplanes durhamensis</name>
    <dbReference type="NCBI Taxonomy" id="113563"/>
    <lineage>
        <taxon>Bacteria</taxon>
        <taxon>Bacillati</taxon>
        <taxon>Actinomycetota</taxon>
        <taxon>Actinomycetes</taxon>
        <taxon>Micromonosporales</taxon>
        <taxon>Micromonosporaceae</taxon>
        <taxon>Paractinoplanes</taxon>
    </lineage>
</organism>
<evidence type="ECO:0000313" key="1">
    <source>
        <dbReference type="EMBL" id="GIE05304.1"/>
    </source>
</evidence>
<name>A0ABQ3Z644_9ACTN</name>
<dbReference type="Pfam" id="PF20062">
    <property type="entry name" value="DUF6461"/>
    <property type="match status" value="1"/>
</dbReference>
<proteinExistence type="predicted"/>
<sequence length="179" mass="19381">MAPDFGEGYCFTWVRGLVPQQVIKRLDGKELERISWEQLVGSGDGQQPPSFQYFVGIARVDDWSLIVEDNGDLGVTDEIVRPLSAGTTVIAHQRGADGHGRFLQVSDGAVVLDFDPIAPATVTTEMAAAGFAPGIDADTSMAAAFALAERLTGEEMTKLLLITRTYLLTRVRPGSRKNQ</sequence>
<protein>
    <submittedName>
        <fullName evidence="1">Uncharacterized protein</fullName>
    </submittedName>
</protein>